<feature type="compositionally biased region" description="Basic and acidic residues" evidence="1">
    <location>
        <begin position="246"/>
        <end position="267"/>
    </location>
</feature>
<gene>
    <name evidence="2" type="ORF">OJ1264_A04.16</name>
</gene>
<feature type="compositionally biased region" description="Basic and acidic residues" evidence="1">
    <location>
        <begin position="334"/>
        <end position="349"/>
    </location>
</feature>
<evidence type="ECO:0000313" key="3">
    <source>
        <dbReference type="Proteomes" id="UP000000763"/>
    </source>
</evidence>
<feature type="region of interest" description="Disordered" evidence="1">
    <location>
        <begin position="1"/>
        <end position="48"/>
    </location>
</feature>
<evidence type="ECO:0000256" key="1">
    <source>
        <dbReference type="SAM" id="MobiDB-lite"/>
    </source>
</evidence>
<organism evidence="2 3">
    <name type="scientific">Oryza sativa subsp. japonica</name>
    <name type="common">Rice</name>
    <dbReference type="NCBI Taxonomy" id="39947"/>
    <lineage>
        <taxon>Eukaryota</taxon>
        <taxon>Viridiplantae</taxon>
        <taxon>Streptophyta</taxon>
        <taxon>Embryophyta</taxon>
        <taxon>Tracheophyta</taxon>
        <taxon>Spermatophyta</taxon>
        <taxon>Magnoliopsida</taxon>
        <taxon>Liliopsida</taxon>
        <taxon>Poales</taxon>
        <taxon>Poaceae</taxon>
        <taxon>BOP clade</taxon>
        <taxon>Oryzoideae</taxon>
        <taxon>Oryzeae</taxon>
        <taxon>Oryzinae</taxon>
        <taxon>Oryza</taxon>
        <taxon>Oryza sativa</taxon>
    </lineage>
</organism>
<reference evidence="3" key="2">
    <citation type="journal article" date="2008" name="Nucleic Acids Res.">
        <title>The rice annotation project database (RAP-DB): 2008 update.</title>
        <authorList>
            <consortium name="The rice annotation project (RAP)"/>
        </authorList>
    </citation>
    <scope>GENOME REANNOTATION</scope>
    <source>
        <strain evidence="3">cv. Nipponbare</strain>
    </source>
</reference>
<proteinExistence type="predicted"/>
<feature type="compositionally biased region" description="Gly residues" evidence="1">
    <location>
        <begin position="1"/>
        <end position="10"/>
    </location>
</feature>
<evidence type="ECO:0000313" key="2">
    <source>
        <dbReference type="EMBL" id="AAS98442.1"/>
    </source>
</evidence>
<feature type="compositionally biased region" description="Basic residues" evidence="1">
    <location>
        <begin position="149"/>
        <end position="158"/>
    </location>
</feature>
<feature type="region of interest" description="Disordered" evidence="1">
    <location>
        <begin position="65"/>
        <end position="267"/>
    </location>
</feature>
<feature type="compositionally biased region" description="Low complexity" evidence="1">
    <location>
        <begin position="65"/>
        <end position="74"/>
    </location>
</feature>
<feature type="compositionally biased region" description="Basic residues" evidence="1">
    <location>
        <begin position="298"/>
        <end position="324"/>
    </location>
</feature>
<sequence length="482" mass="51174">MRAVRGGRGAAGPRAASRLTVDHAHGGGNGGSGWPGQPIRSRPRWRRRGAYVAATRAGWRKTKAPAANGRRAAAVSPGRRATTRGDGAYTGMTRENERERANGLDSPEGVRRRRIAAAATGGEERGKRRRGLEGPIPGGESIYAATGTHRLRRIRRKRIEGGRRRETLPSSGGDGGEHTASDDSTKGKRCCEEGERRDALPCGTGCSDEGPTARECSLRPRAGEEEEDELLESPSASTNVPAPPAREARKAAANRAREAATMEWRRWDKREEKGGRVPGLIGRQCRFGNRPWAVKARAGARRSRPKRRQRWMTPAGKRKGKKGGGKGGLPPCHFGEKEEGERATRRRGEALPPSLGGTRGERRGRVDDDGDDGGAVWNGAATRAADAGQAQQALTAAATGRSATTACARAGGAAIWVASAGSGGEGGGRSARRGSRARVCSARAEWGRGRERERDGEGGRDGPRGIRPIEPEGGKIDFCGGI</sequence>
<reference evidence="3" key="1">
    <citation type="journal article" date="2005" name="Nature">
        <title>The map-based sequence of the rice genome.</title>
        <authorList>
            <consortium name="International rice genome sequencing project (IRGSP)"/>
            <person name="Matsumoto T."/>
            <person name="Wu J."/>
            <person name="Kanamori H."/>
            <person name="Katayose Y."/>
            <person name="Fujisawa M."/>
            <person name="Namiki N."/>
            <person name="Mizuno H."/>
            <person name="Yamamoto K."/>
            <person name="Antonio B.A."/>
            <person name="Baba T."/>
            <person name="Sakata K."/>
            <person name="Nagamura Y."/>
            <person name="Aoki H."/>
            <person name="Arikawa K."/>
            <person name="Arita K."/>
            <person name="Bito T."/>
            <person name="Chiden Y."/>
            <person name="Fujitsuka N."/>
            <person name="Fukunaka R."/>
            <person name="Hamada M."/>
            <person name="Harada C."/>
            <person name="Hayashi A."/>
            <person name="Hijishita S."/>
            <person name="Honda M."/>
            <person name="Hosokawa S."/>
            <person name="Ichikawa Y."/>
            <person name="Idonuma A."/>
            <person name="Iijima M."/>
            <person name="Ikeda M."/>
            <person name="Ikeno M."/>
            <person name="Ito K."/>
            <person name="Ito S."/>
            <person name="Ito T."/>
            <person name="Ito Y."/>
            <person name="Ito Y."/>
            <person name="Iwabuchi A."/>
            <person name="Kamiya K."/>
            <person name="Karasawa W."/>
            <person name="Kurita K."/>
            <person name="Katagiri S."/>
            <person name="Kikuta A."/>
            <person name="Kobayashi H."/>
            <person name="Kobayashi N."/>
            <person name="Machita K."/>
            <person name="Maehara T."/>
            <person name="Masukawa M."/>
            <person name="Mizubayashi T."/>
            <person name="Mukai Y."/>
            <person name="Nagasaki H."/>
            <person name="Nagata Y."/>
            <person name="Naito S."/>
            <person name="Nakashima M."/>
            <person name="Nakama Y."/>
            <person name="Nakamichi Y."/>
            <person name="Nakamura M."/>
            <person name="Meguro A."/>
            <person name="Negishi M."/>
            <person name="Ohta I."/>
            <person name="Ohta T."/>
            <person name="Okamoto M."/>
            <person name="Ono N."/>
            <person name="Saji S."/>
            <person name="Sakaguchi M."/>
            <person name="Sakai K."/>
            <person name="Shibata M."/>
            <person name="Shimokawa T."/>
            <person name="Song J."/>
            <person name="Takazaki Y."/>
            <person name="Terasawa K."/>
            <person name="Tsugane M."/>
            <person name="Tsuji K."/>
            <person name="Ueda S."/>
            <person name="Waki K."/>
            <person name="Yamagata H."/>
            <person name="Yamamoto M."/>
            <person name="Yamamoto S."/>
            <person name="Yamane H."/>
            <person name="Yoshiki S."/>
            <person name="Yoshihara R."/>
            <person name="Yukawa K."/>
            <person name="Zhong H."/>
            <person name="Yano M."/>
            <person name="Yuan Q."/>
            <person name="Ouyang S."/>
            <person name="Liu J."/>
            <person name="Jones K.M."/>
            <person name="Gansberger K."/>
            <person name="Moffat K."/>
            <person name="Hill J."/>
            <person name="Bera J."/>
            <person name="Fadrosh D."/>
            <person name="Jin S."/>
            <person name="Johri S."/>
            <person name="Kim M."/>
            <person name="Overton L."/>
            <person name="Reardon M."/>
            <person name="Tsitrin T."/>
            <person name="Vuong H."/>
            <person name="Weaver B."/>
            <person name="Ciecko A."/>
            <person name="Tallon L."/>
            <person name="Jackson J."/>
            <person name="Pai G."/>
            <person name="Aken S.V."/>
            <person name="Utterback T."/>
            <person name="Reidmuller S."/>
            <person name="Feldblyum T."/>
            <person name="Hsiao J."/>
            <person name="Zismann V."/>
            <person name="Iobst S."/>
            <person name="de Vazeille A.R."/>
            <person name="Buell C.R."/>
            <person name="Ying K."/>
            <person name="Li Y."/>
            <person name="Lu T."/>
            <person name="Huang Y."/>
            <person name="Zhao Q."/>
            <person name="Feng Q."/>
            <person name="Zhang L."/>
            <person name="Zhu J."/>
            <person name="Weng Q."/>
            <person name="Mu J."/>
            <person name="Lu Y."/>
            <person name="Fan D."/>
            <person name="Liu Y."/>
            <person name="Guan J."/>
            <person name="Zhang Y."/>
            <person name="Yu S."/>
            <person name="Liu X."/>
            <person name="Zhang Y."/>
            <person name="Hong G."/>
            <person name="Han B."/>
            <person name="Choisne N."/>
            <person name="Demange N."/>
            <person name="Orjeda G."/>
            <person name="Samain S."/>
            <person name="Cattolico L."/>
            <person name="Pelletier E."/>
            <person name="Couloux A."/>
            <person name="Segurens B."/>
            <person name="Wincker P."/>
            <person name="D'Hont A."/>
            <person name="Scarpelli C."/>
            <person name="Weissenbach J."/>
            <person name="Salanoubat M."/>
            <person name="Quetier F."/>
            <person name="Yu Y."/>
            <person name="Kim H.R."/>
            <person name="Rambo T."/>
            <person name="Currie J."/>
            <person name="Collura K."/>
            <person name="Luo M."/>
            <person name="Yang T."/>
            <person name="Ammiraju J.S.S."/>
            <person name="Engler F."/>
            <person name="Soderlund C."/>
            <person name="Wing R.A."/>
            <person name="Palmer L.E."/>
            <person name="de la Bastide M."/>
            <person name="Spiegel L."/>
            <person name="Nascimento L."/>
            <person name="Zutavern T."/>
            <person name="O'Shaughnessy A."/>
            <person name="Dike S."/>
            <person name="Dedhia N."/>
            <person name="Preston R."/>
            <person name="Balija V."/>
            <person name="McCombie W.R."/>
            <person name="Chow T."/>
            <person name="Chen H."/>
            <person name="Chung M."/>
            <person name="Chen C."/>
            <person name="Shaw J."/>
            <person name="Wu H."/>
            <person name="Hsiao K."/>
            <person name="Chao Y."/>
            <person name="Chu M."/>
            <person name="Cheng C."/>
            <person name="Hour A."/>
            <person name="Lee P."/>
            <person name="Lin S."/>
            <person name="Lin Y."/>
            <person name="Liou J."/>
            <person name="Liu S."/>
            <person name="Hsing Y."/>
            <person name="Raghuvanshi S."/>
            <person name="Mohanty A."/>
            <person name="Bharti A.K."/>
            <person name="Gaur A."/>
            <person name="Gupta V."/>
            <person name="Kumar D."/>
            <person name="Ravi V."/>
            <person name="Vij S."/>
            <person name="Kapur A."/>
            <person name="Khurana P."/>
            <person name="Khurana P."/>
            <person name="Khurana J.P."/>
            <person name="Tyagi A.K."/>
            <person name="Gaikwad K."/>
            <person name="Singh A."/>
            <person name="Dalal V."/>
            <person name="Srivastava S."/>
            <person name="Dixit A."/>
            <person name="Pal A.K."/>
            <person name="Ghazi I.A."/>
            <person name="Yadav M."/>
            <person name="Pandit A."/>
            <person name="Bhargava A."/>
            <person name="Sureshbabu K."/>
            <person name="Batra K."/>
            <person name="Sharma T.R."/>
            <person name="Mohapatra T."/>
            <person name="Singh N.K."/>
            <person name="Messing J."/>
            <person name="Nelson A.B."/>
            <person name="Fuks G."/>
            <person name="Kavchok S."/>
            <person name="Keizer G."/>
            <person name="Linton E."/>
            <person name="Llaca V."/>
            <person name="Song R."/>
            <person name="Tanyolac B."/>
            <person name="Young S."/>
            <person name="Ho-Il K."/>
            <person name="Hahn J.H."/>
            <person name="Sangsakoo G."/>
            <person name="Vanavichit A."/>
            <person name="de Mattos Luiz.A.T."/>
            <person name="Zimmer P.D."/>
            <person name="Malone G."/>
            <person name="Dellagostin O."/>
            <person name="de Oliveira A.C."/>
            <person name="Bevan M."/>
            <person name="Bancroft I."/>
            <person name="Minx P."/>
            <person name="Cordum H."/>
            <person name="Wilson R."/>
            <person name="Cheng Z."/>
            <person name="Jin W."/>
            <person name="Jiang J."/>
            <person name="Leong S.A."/>
            <person name="Iwama H."/>
            <person name="Gojobori T."/>
            <person name="Itoh T."/>
            <person name="Niimura Y."/>
            <person name="Fujii Y."/>
            <person name="Habara T."/>
            <person name="Sakai H."/>
            <person name="Sato Y."/>
            <person name="Wilson G."/>
            <person name="Kumar K."/>
            <person name="McCouch S."/>
            <person name="Juretic N."/>
            <person name="Hoen D."/>
            <person name="Wright S."/>
            <person name="Bruskiewich R."/>
            <person name="Bureau T."/>
            <person name="Miyao A."/>
            <person name="Hirochika H."/>
            <person name="Nishikawa T."/>
            <person name="Kadowaki K."/>
            <person name="Sugiura M."/>
            <person name="Burr B."/>
            <person name="Sasaki T."/>
        </authorList>
    </citation>
    <scope>NUCLEOTIDE SEQUENCE [LARGE SCALE GENOMIC DNA]</scope>
    <source>
        <strain evidence="3">cv. Nipponbare</strain>
    </source>
</reference>
<dbReference type="EMBL" id="AC104277">
    <property type="protein sequence ID" value="AAS98442.1"/>
    <property type="molecule type" value="Genomic_DNA"/>
</dbReference>
<feature type="region of interest" description="Disordered" evidence="1">
    <location>
        <begin position="419"/>
        <end position="474"/>
    </location>
</feature>
<feature type="compositionally biased region" description="Basic and acidic residues" evidence="1">
    <location>
        <begin position="175"/>
        <end position="199"/>
    </location>
</feature>
<feature type="region of interest" description="Disordered" evidence="1">
    <location>
        <begin position="294"/>
        <end position="373"/>
    </location>
</feature>
<protein>
    <submittedName>
        <fullName evidence="2">Uncharacterized protein</fullName>
    </submittedName>
</protein>
<feature type="compositionally biased region" description="Basic and acidic residues" evidence="1">
    <location>
        <begin position="445"/>
        <end position="474"/>
    </location>
</feature>
<accession>Q75KL2</accession>
<dbReference type="AlphaFoldDB" id="Q75KL2"/>
<dbReference type="Proteomes" id="UP000000763">
    <property type="component" value="Chromosome 5"/>
</dbReference>
<name>Q75KL2_ORYSJ</name>